<feature type="region of interest" description="Disordered" evidence="2">
    <location>
        <begin position="316"/>
        <end position="335"/>
    </location>
</feature>
<feature type="region of interest" description="Disordered" evidence="2">
    <location>
        <begin position="78"/>
        <end position="111"/>
    </location>
</feature>
<dbReference type="PANTHER" id="PTHR36842">
    <property type="entry name" value="PROTEIN TOLB HOMOLOG"/>
    <property type="match status" value="1"/>
</dbReference>
<evidence type="ECO:0000256" key="2">
    <source>
        <dbReference type="SAM" id="MobiDB-lite"/>
    </source>
</evidence>
<proteinExistence type="inferred from homology"/>
<dbReference type="PANTHER" id="PTHR36842:SF1">
    <property type="entry name" value="PROTEIN TOLB"/>
    <property type="match status" value="1"/>
</dbReference>
<name>A0ABU0ZD39_9ACTN</name>
<gene>
    <name evidence="3" type="ORF">RB614_04850</name>
</gene>
<comment type="similarity">
    <text evidence="1">Belongs to the TolB family.</text>
</comment>
<dbReference type="InterPro" id="IPR011659">
    <property type="entry name" value="WD40"/>
</dbReference>
<evidence type="ECO:0000256" key="1">
    <source>
        <dbReference type="ARBA" id="ARBA00009820"/>
    </source>
</evidence>
<evidence type="ECO:0000313" key="4">
    <source>
        <dbReference type="Proteomes" id="UP001230908"/>
    </source>
</evidence>
<dbReference type="EMBL" id="JAVHUY010000003">
    <property type="protein sequence ID" value="MDQ7903847.1"/>
    <property type="molecule type" value="Genomic_DNA"/>
</dbReference>
<dbReference type="SUPFAM" id="SSF82171">
    <property type="entry name" value="DPP6 N-terminal domain-like"/>
    <property type="match status" value="1"/>
</dbReference>
<dbReference type="InterPro" id="IPR011042">
    <property type="entry name" value="6-blade_b-propeller_TolB-like"/>
</dbReference>
<keyword evidence="4" id="KW-1185">Reference proteome</keyword>
<feature type="region of interest" description="Disordered" evidence="2">
    <location>
        <begin position="1"/>
        <end position="44"/>
    </location>
</feature>
<dbReference type="Pfam" id="PF07676">
    <property type="entry name" value="PD40"/>
    <property type="match status" value="2"/>
</dbReference>
<organism evidence="3 4">
    <name type="scientific">Phytohabitans maris</name>
    <dbReference type="NCBI Taxonomy" id="3071409"/>
    <lineage>
        <taxon>Bacteria</taxon>
        <taxon>Bacillati</taxon>
        <taxon>Actinomycetota</taxon>
        <taxon>Actinomycetes</taxon>
        <taxon>Micromonosporales</taxon>
        <taxon>Micromonosporaceae</taxon>
    </lineage>
</organism>
<evidence type="ECO:0000313" key="3">
    <source>
        <dbReference type="EMBL" id="MDQ7903847.1"/>
    </source>
</evidence>
<feature type="compositionally biased region" description="Gly residues" evidence="2">
    <location>
        <begin position="82"/>
        <end position="93"/>
    </location>
</feature>
<comment type="caution">
    <text evidence="3">The sequence shown here is derived from an EMBL/GenBank/DDBJ whole genome shotgun (WGS) entry which is preliminary data.</text>
</comment>
<accession>A0ABU0ZD39</accession>
<dbReference type="Proteomes" id="UP001230908">
    <property type="component" value="Unassembled WGS sequence"/>
</dbReference>
<feature type="compositionally biased region" description="Low complexity" evidence="2">
    <location>
        <begin position="30"/>
        <end position="44"/>
    </location>
</feature>
<reference evidence="3 4" key="1">
    <citation type="submission" date="2023-08" db="EMBL/GenBank/DDBJ databases">
        <title>Phytohabitans sansha sp. nov., isolated from marine sediment.</title>
        <authorList>
            <person name="Zhao Y."/>
            <person name="Yi K."/>
        </authorList>
    </citation>
    <scope>NUCLEOTIDE SEQUENCE [LARGE SCALE GENOMIC DNA]</scope>
    <source>
        <strain evidence="3 4">ZYX-F-186</strain>
    </source>
</reference>
<sequence length="380" mass="40235">MANPGHEPGPPAETYVMGATPPGSPPPHPGAGAPAGGPAPRGRGLASVVDRRTIIIGVPVLAGLAAVGAVTGYALAGDPPAKGGGDGSDGSGRLGEAPTPSASPSGPVRPYPTDTMLVRLDQGEDSFVYSTTPGSGERTRLADSGHDALPQWSHDRQTIVYIRDAGNWWQILTMRPDGSAPTVVVDRMRRGTRVCWSPDDKRLAYVDRVGERNQLFTLTLGPPGSAKPVQVTHNQDDKDDPTWSPDGGAVAMWINTKGNHQIGLVSLDQPDAPPRWLTKDKVNCADPCWSPDGTWIAYTRNGAASGQSDIWVVRPDGSENRPVTSGTAQDMDPTWSPDGKWIAFTRGKVKEPSVWIARPDGKDAQRLTVGGVYEAHASWS</sequence>
<protein>
    <submittedName>
        <fullName evidence="3">Uncharacterized protein</fullName>
    </submittedName>
</protein>
<dbReference type="RefSeq" id="WP_308711121.1">
    <property type="nucleotide sequence ID" value="NZ_JAVHUY010000003.1"/>
</dbReference>
<dbReference type="Gene3D" id="2.120.10.30">
    <property type="entry name" value="TolB, C-terminal domain"/>
    <property type="match status" value="2"/>
</dbReference>